<gene>
    <name evidence="2" type="ORF">ACFPBZ_22125</name>
</gene>
<dbReference type="InterPro" id="IPR000014">
    <property type="entry name" value="PAS"/>
</dbReference>
<evidence type="ECO:0000259" key="1">
    <source>
        <dbReference type="PROSITE" id="PS50112"/>
    </source>
</evidence>
<protein>
    <submittedName>
        <fullName evidence="2">PAS domain S-box protein</fullName>
    </submittedName>
</protein>
<feature type="domain" description="PAS" evidence="1">
    <location>
        <begin position="1"/>
        <end position="61"/>
    </location>
</feature>
<reference evidence="3" key="1">
    <citation type="journal article" date="2019" name="Int. J. Syst. Evol. Microbiol.">
        <title>The Global Catalogue of Microorganisms (GCM) 10K type strain sequencing project: providing services to taxonomists for standard genome sequencing and annotation.</title>
        <authorList>
            <consortium name="The Broad Institute Genomics Platform"/>
            <consortium name="The Broad Institute Genome Sequencing Center for Infectious Disease"/>
            <person name="Wu L."/>
            <person name="Ma J."/>
        </authorList>
    </citation>
    <scope>NUCLEOTIDE SEQUENCE [LARGE SCALE GENOMIC DNA]</scope>
    <source>
        <strain evidence="3">CGMCC 4.7093</strain>
    </source>
</reference>
<dbReference type="PROSITE" id="PS50112">
    <property type="entry name" value="PAS"/>
    <property type="match status" value="1"/>
</dbReference>
<dbReference type="NCBIfam" id="TIGR00229">
    <property type="entry name" value="sensory_box"/>
    <property type="match status" value="1"/>
</dbReference>
<keyword evidence="3" id="KW-1185">Reference proteome</keyword>
<dbReference type="Pfam" id="PF00989">
    <property type="entry name" value="PAS"/>
    <property type="match status" value="1"/>
</dbReference>
<dbReference type="SUPFAM" id="SSF55785">
    <property type="entry name" value="PYP-like sensor domain (PAS domain)"/>
    <property type="match status" value="1"/>
</dbReference>
<evidence type="ECO:0000313" key="3">
    <source>
        <dbReference type="Proteomes" id="UP001595947"/>
    </source>
</evidence>
<dbReference type="EMBL" id="JBHSIV010000028">
    <property type="protein sequence ID" value="MFC5064938.1"/>
    <property type="molecule type" value="Genomic_DNA"/>
</dbReference>
<dbReference type="Proteomes" id="UP001595947">
    <property type="component" value="Unassembled WGS sequence"/>
</dbReference>
<organism evidence="2 3">
    <name type="scientific">Actinomycetospora atypica</name>
    <dbReference type="NCBI Taxonomy" id="1290095"/>
    <lineage>
        <taxon>Bacteria</taxon>
        <taxon>Bacillati</taxon>
        <taxon>Actinomycetota</taxon>
        <taxon>Actinomycetes</taxon>
        <taxon>Pseudonocardiales</taxon>
        <taxon>Pseudonocardiaceae</taxon>
        <taxon>Actinomycetospora</taxon>
    </lineage>
</organism>
<dbReference type="CDD" id="cd00130">
    <property type="entry name" value="PAS"/>
    <property type="match status" value="1"/>
</dbReference>
<comment type="caution">
    <text evidence="2">The sequence shown here is derived from an EMBL/GenBank/DDBJ whole genome shotgun (WGS) entry which is preliminary data.</text>
</comment>
<name>A0ABV9YU17_9PSEU</name>
<accession>A0ABV9YU17</accession>
<evidence type="ECO:0000313" key="2">
    <source>
        <dbReference type="EMBL" id="MFC5064938.1"/>
    </source>
</evidence>
<dbReference type="InterPro" id="IPR013767">
    <property type="entry name" value="PAS_fold"/>
</dbReference>
<dbReference type="Gene3D" id="3.30.450.20">
    <property type="entry name" value="PAS domain"/>
    <property type="match status" value="1"/>
</dbReference>
<dbReference type="RefSeq" id="WP_378038277.1">
    <property type="nucleotide sequence ID" value="NZ_JBHSIV010000028.1"/>
</dbReference>
<proteinExistence type="predicted"/>
<sequence length="115" mass="12017">MDEHAVITTDVSGAITGWNDGAEALFGHARTDVLGRPVDIVVPEHLREAHWAGFHRAMAAPAIKDLAADLPVLCADGEVRNFPGRLLVLCDALGTSLGAMAIYAPSGSTGVRPFG</sequence>
<dbReference type="InterPro" id="IPR035965">
    <property type="entry name" value="PAS-like_dom_sf"/>
</dbReference>